<organism evidence="2 3">
    <name type="scientific">Strongyloides papillosus</name>
    <name type="common">Intestinal threadworm</name>
    <dbReference type="NCBI Taxonomy" id="174720"/>
    <lineage>
        <taxon>Eukaryota</taxon>
        <taxon>Metazoa</taxon>
        <taxon>Ecdysozoa</taxon>
        <taxon>Nematoda</taxon>
        <taxon>Chromadorea</taxon>
        <taxon>Rhabditida</taxon>
        <taxon>Tylenchina</taxon>
        <taxon>Panagrolaimomorpha</taxon>
        <taxon>Strongyloidoidea</taxon>
        <taxon>Strongyloididae</taxon>
        <taxon>Strongyloides</taxon>
    </lineage>
</organism>
<reference evidence="3" key="1">
    <citation type="submission" date="2017-02" db="UniProtKB">
        <authorList>
            <consortium name="WormBaseParasite"/>
        </authorList>
    </citation>
    <scope>IDENTIFICATION</scope>
</reference>
<evidence type="ECO:0000313" key="2">
    <source>
        <dbReference type="Proteomes" id="UP000046392"/>
    </source>
</evidence>
<protein>
    <submittedName>
        <fullName evidence="3">KilA-N domain-containing protein</fullName>
    </submittedName>
</protein>
<sequence length="134" mass="15919">MSAIEEQIGNVNKILNICNDLNNRAMEIEGNIEEMKELFQQQNSEIMEMLDGINLAIREIKESRRLGSRGPRSKRVYHIWDEEYSLLCDLDEMYIENLILRAHNRYYEENGKRWIENRELQAFLNNSKVVKKAV</sequence>
<keyword evidence="2" id="KW-1185">Reference proteome</keyword>
<feature type="coiled-coil region" evidence="1">
    <location>
        <begin position="18"/>
        <end position="45"/>
    </location>
</feature>
<evidence type="ECO:0000313" key="3">
    <source>
        <dbReference type="WBParaSite" id="SPAL_0000137000.1"/>
    </source>
</evidence>
<dbReference type="WBParaSite" id="SPAL_0000137000.1">
    <property type="protein sequence ID" value="SPAL_0000137000.1"/>
    <property type="gene ID" value="SPAL_0000137000"/>
</dbReference>
<evidence type="ECO:0000256" key="1">
    <source>
        <dbReference type="SAM" id="Coils"/>
    </source>
</evidence>
<name>A0A0N5B5M6_STREA</name>
<keyword evidence="1" id="KW-0175">Coiled coil</keyword>
<dbReference type="Proteomes" id="UP000046392">
    <property type="component" value="Unplaced"/>
</dbReference>
<dbReference type="AlphaFoldDB" id="A0A0N5B5M6"/>
<accession>A0A0N5B5M6</accession>
<proteinExistence type="predicted"/>